<dbReference type="InterPro" id="IPR038490">
    <property type="entry name" value="Gingipain_propep_sf"/>
</dbReference>
<dbReference type="AlphaFoldDB" id="A0A937XA53"/>
<dbReference type="GO" id="GO:0006508">
    <property type="term" value="P:proteolysis"/>
    <property type="evidence" value="ECO:0007669"/>
    <property type="project" value="InterPro"/>
</dbReference>
<evidence type="ECO:0000256" key="1">
    <source>
        <dbReference type="ARBA" id="ARBA00022729"/>
    </source>
</evidence>
<reference evidence="5" key="1">
    <citation type="submission" date="2019-03" db="EMBL/GenBank/DDBJ databases">
        <title>Lake Tanganyika Metagenome-Assembled Genomes (MAGs).</title>
        <authorList>
            <person name="Tran P."/>
        </authorList>
    </citation>
    <scope>NUCLEOTIDE SEQUENCE</scope>
    <source>
        <strain evidence="5">M_DeepCast_400m_m2_100</strain>
    </source>
</reference>
<name>A0A937XA53_UNCEI</name>
<dbReference type="GO" id="GO:0005576">
    <property type="term" value="C:extracellular region"/>
    <property type="evidence" value="ECO:0007669"/>
    <property type="project" value="UniProtKB-SubCell"/>
</dbReference>
<accession>A0A937XA53</accession>
<feature type="domain" description="Gingipain" evidence="2">
    <location>
        <begin position="242"/>
        <end position="576"/>
    </location>
</feature>
<dbReference type="Gene3D" id="3.40.50.10390">
    <property type="entry name" value="Gingipain r, domain 1"/>
    <property type="match status" value="1"/>
</dbReference>
<evidence type="ECO:0000313" key="5">
    <source>
        <dbReference type="EMBL" id="MBM3318040.1"/>
    </source>
</evidence>
<dbReference type="Gene3D" id="3.40.50.1460">
    <property type="match status" value="1"/>
</dbReference>
<dbReference type="Pfam" id="PF01364">
    <property type="entry name" value="Peptidase_C25"/>
    <property type="match status" value="1"/>
</dbReference>
<dbReference type="EMBL" id="VGIY01000247">
    <property type="protein sequence ID" value="MBM3318040.1"/>
    <property type="molecule type" value="Genomic_DNA"/>
</dbReference>
<dbReference type="InterPro" id="IPR029031">
    <property type="entry name" value="Gingipain_N_sf"/>
</dbReference>
<organism evidence="5 6">
    <name type="scientific">Eiseniibacteriota bacterium</name>
    <dbReference type="NCBI Taxonomy" id="2212470"/>
    <lineage>
        <taxon>Bacteria</taxon>
        <taxon>Candidatus Eiseniibacteriota</taxon>
    </lineage>
</organism>
<sequence>MDRIKGHPAKLFIGLLLGLVVFLGPAVLEAWAARIEVPIEFSPEDLRIDAFRGYDRIEFAGGGSLAEIGAPALPAVQVRVALPEGAVLSGLSVRVESVEAVPGRFTVWPAQPPLAMSAPRPETFVPPDAALYASAAPYPSEAAVYLRHADLGGQGMAILELRPVRYRPAAGALEVLTRLTLEIETAAGGECGDYLPPGASPRQREELEARVRALVVNPEAVELRAAAGAASRAELPAGAYDYVIISSSDLAPSLQDLADWKTKKGVPAKIVTTTWVYSLYSGANPARIRAFVADAHQQWGATYFLLGGDVNKVPTHEWPSPIDPYFVTNDTYYADYDDDWLVEVHVGRATGSYGLYMDIFTSKVLTYEKNPPLTDYAMQAGLFGFDLDANTPCEVCKDFIEDNYWPSGWDITHVYDSQPTDHKQAIIDLIQSGVHLVNHMDHCSVTLIGAGSGHDAWISTVETDAFTNTQDQTIWYSTGCKAGAFDLNCIAEEFCKNANGGILAYLGNSEFGWYNPGLCNTLSNLYDRLFFRTLFVFGRTTLGPCFSEHKNRHFPTSDHERYVFRELTLLGDPELPIWTADPAALAVTHPATVGEGSTGFTVQVDAQGGGPVSGARVCLMKDDEIYLVALTGPGGAATFDLSTATLGVMDVTVTAHNFLPVEQTAEIVEAGASAPEPTGAPVFALHANRPSPFRGATAIAFDLPAPAAALLRVFDPAGRAVRTLIDGEPLAAGSHRAAWDGRDEQGRPAAAGVYLYRLEAGGARATRSMILVR</sequence>
<dbReference type="GO" id="GO:0046872">
    <property type="term" value="F:metal ion binding"/>
    <property type="evidence" value="ECO:0007669"/>
    <property type="project" value="UniProtKB-KW"/>
</dbReference>
<dbReference type="Gene3D" id="2.60.40.10">
    <property type="entry name" value="Immunoglobulins"/>
    <property type="match status" value="1"/>
</dbReference>
<dbReference type="Gene3D" id="2.60.40.4070">
    <property type="match status" value="1"/>
</dbReference>
<dbReference type="InterPro" id="IPR001769">
    <property type="entry name" value="Gingipain"/>
</dbReference>
<proteinExistence type="predicted"/>
<gene>
    <name evidence="5" type="ORF">FJY75_09335</name>
</gene>
<evidence type="ECO:0008006" key="7">
    <source>
        <dbReference type="Google" id="ProtNLM"/>
    </source>
</evidence>
<keyword evidence="1" id="KW-0732">Signal</keyword>
<evidence type="ECO:0000259" key="4">
    <source>
        <dbReference type="Pfam" id="PF13860"/>
    </source>
</evidence>
<dbReference type="GO" id="GO:0004197">
    <property type="term" value="F:cysteine-type endopeptidase activity"/>
    <property type="evidence" value="ECO:0007669"/>
    <property type="project" value="InterPro"/>
</dbReference>
<dbReference type="InterPro" id="IPR013783">
    <property type="entry name" value="Ig-like_fold"/>
</dbReference>
<protein>
    <recommendedName>
        <fullName evidence="7">T9SS type A sorting domain-containing protein</fullName>
    </recommendedName>
</protein>
<dbReference type="Gene3D" id="2.60.40.3800">
    <property type="match status" value="1"/>
</dbReference>
<feature type="domain" description="FlgD/Vpr Ig-like" evidence="4">
    <location>
        <begin position="693"/>
        <end position="760"/>
    </location>
</feature>
<dbReference type="SUPFAM" id="SSF52129">
    <property type="entry name" value="Caspase-like"/>
    <property type="match status" value="1"/>
</dbReference>
<dbReference type="InterPro" id="IPR012600">
    <property type="entry name" value="Propeptide_C25"/>
</dbReference>
<feature type="domain" description="Gingipain propeptide" evidence="3">
    <location>
        <begin position="54"/>
        <end position="184"/>
    </location>
</feature>
<dbReference type="Proteomes" id="UP000748308">
    <property type="component" value="Unassembled WGS sequence"/>
</dbReference>
<dbReference type="Pfam" id="PF08126">
    <property type="entry name" value="Propeptide_C25"/>
    <property type="match status" value="1"/>
</dbReference>
<evidence type="ECO:0000313" key="6">
    <source>
        <dbReference type="Proteomes" id="UP000748308"/>
    </source>
</evidence>
<dbReference type="InterPro" id="IPR029030">
    <property type="entry name" value="Caspase-like_dom_sf"/>
</dbReference>
<comment type="caution">
    <text evidence="5">The sequence shown here is derived from an EMBL/GenBank/DDBJ whole genome shotgun (WGS) entry which is preliminary data.</text>
</comment>
<evidence type="ECO:0000259" key="3">
    <source>
        <dbReference type="Pfam" id="PF08126"/>
    </source>
</evidence>
<dbReference type="InterPro" id="IPR025965">
    <property type="entry name" value="FlgD/Vpr_Ig-like"/>
</dbReference>
<evidence type="ECO:0000259" key="2">
    <source>
        <dbReference type="Pfam" id="PF01364"/>
    </source>
</evidence>
<dbReference type="Pfam" id="PF13860">
    <property type="entry name" value="FlgD_ig"/>
    <property type="match status" value="1"/>
</dbReference>